<feature type="signal peptide" evidence="2">
    <location>
        <begin position="1"/>
        <end position="25"/>
    </location>
</feature>
<dbReference type="Gene3D" id="2.60.120.200">
    <property type="match status" value="1"/>
</dbReference>
<feature type="domain" description="MAM" evidence="3">
    <location>
        <begin position="30"/>
        <end position="199"/>
    </location>
</feature>
<name>H2ZKN6_CIOSA</name>
<keyword evidence="2" id="KW-0732">Signal</keyword>
<reference evidence="4" key="2">
    <citation type="submission" date="2025-08" db="UniProtKB">
        <authorList>
            <consortium name="Ensembl"/>
        </authorList>
    </citation>
    <scope>IDENTIFICATION</scope>
</reference>
<evidence type="ECO:0000256" key="1">
    <source>
        <dbReference type="SAM" id="Phobius"/>
    </source>
</evidence>
<feature type="transmembrane region" description="Helical" evidence="1">
    <location>
        <begin position="278"/>
        <end position="300"/>
    </location>
</feature>
<evidence type="ECO:0000256" key="2">
    <source>
        <dbReference type="SAM" id="SignalP"/>
    </source>
</evidence>
<feature type="chain" id="PRO_5003579301" description="MAM domain-containing protein" evidence="2">
    <location>
        <begin position="26"/>
        <end position="339"/>
    </location>
</feature>
<dbReference type="Proteomes" id="UP000007875">
    <property type="component" value="Unassembled WGS sequence"/>
</dbReference>
<dbReference type="SMART" id="SM00137">
    <property type="entry name" value="MAM"/>
    <property type="match status" value="1"/>
</dbReference>
<dbReference type="HOGENOM" id="CLU_818757_0_0_1"/>
<organism evidence="4 5">
    <name type="scientific">Ciona savignyi</name>
    <name type="common">Pacific transparent sea squirt</name>
    <dbReference type="NCBI Taxonomy" id="51511"/>
    <lineage>
        <taxon>Eukaryota</taxon>
        <taxon>Metazoa</taxon>
        <taxon>Chordata</taxon>
        <taxon>Tunicata</taxon>
        <taxon>Ascidiacea</taxon>
        <taxon>Phlebobranchia</taxon>
        <taxon>Cionidae</taxon>
        <taxon>Ciona</taxon>
    </lineage>
</organism>
<dbReference type="OMA" id="NAMRAEN"/>
<evidence type="ECO:0000313" key="4">
    <source>
        <dbReference type="Ensembl" id="ENSCSAVP00000018152.1"/>
    </source>
</evidence>
<dbReference type="PANTHER" id="PTHR23282">
    <property type="entry name" value="APICAL ENDOSOMAL GLYCOPROTEIN PRECURSOR"/>
    <property type="match status" value="1"/>
</dbReference>
<dbReference type="AlphaFoldDB" id="H2ZKN6"/>
<dbReference type="InterPro" id="IPR000998">
    <property type="entry name" value="MAM_dom"/>
</dbReference>
<dbReference type="CDD" id="cd06263">
    <property type="entry name" value="MAM"/>
    <property type="match status" value="1"/>
</dbReference>
<keyword evidence="1" id="KW-0472">Membrane</keyword>
<dbReference type="InterPro" id="IPR051560">
    <property type="entry name" value="MAM_domain-containing"/>
</dbReference>
<reference evidence="5" key="1">
    <citation type="submission" date="2003-08" db="EMBL/GenBank/DDBJ databases">
        <authorList>
            <person name="Birren B."/>
            <person name="Nusbaum C."/>
            <person name="Abebe A."/>
            <person name="Abouelleil A."/>
            <person name="Adekoya E."/>
            <person name="Ait-zahra M."/>
            <person name="Allen N."/>
            <person name="Allen T."/>
            <person name="An P."/>
            <person name="Anderson M."/>
            <person name="Anderson S."/>
            <person name="Arachchi H."/>
            <person name="Armbruster J."/>
            <person name="Bachantsang P."/>
            <person name="Baldwin J."/>
            <person name="Barry A."/>
            <person name="Bayul T."/>
            <person name="Blitshsteyn B."/>
            <person name="Bloom T."/>
            <person name="Blye J."/>
            <person name="Boguslavskiy L."/>
            <person name="Borowsky M."/>
            <person name="Boukhgalter B."/>
            <person name="Brunache A."/>
            <person name="Butler J."/>
            <person name="Calixte N."/>
            <person name="Calvo S."/>
            <person name="Camarata J."/>
            <person name="Campo K."/>
            <person name="Chang J."/>
            <person name="Cheshatsang Y."/>
            <person name="Citroen M."/>
            <person name="Collymore A."/>
            <person name="Considine T."/>
            <person name="Cook A."/>
            <person name="Cooke P."/>
            <person name="Corum B."/>
            <person name="Cuomo C."/>
            <person name="David R."/>
            <person name="Dawoe T."/>
            <person name="Degray S."/>
            <person name="Dodge S."/>
            <person name="Dooley K."/>
            <person name="Dorje P."/>
            <person name="Dorjee K."/>
            <person name="Dorris L."/>
            <person name="Duffey N."/>
            <person name="Dupes A."/>
            <person name="Elkins T."/>
            <person name="Engels R."/>
            <person name="Erickson J."/>
            <person name="Farina A."/>
            <person name="Faro S."/>
            <person name="Ferreira P."/>
            <person name="Fischer H."/>
            <person name="Fitzgerald M."/>
            <person name="Foley K."/>
            <person name="Gage D."/>
            <person name="Galagan J."/>
            <person name="Gearin G."/>
            <person name="Gnerre S."/>
            <person name="Gnirke A."/>
            <person name="Goyette A."/>
            <person name="Graham J."/>
            <person name="Grandbois E."/>
            <person name="Gyaltsen K."/>
            <person name="Hafez N."/>
            <person name="Hagopian D."/>
            <person name="Hagos B."/>
            <person name="Hall J."/>
            <person name="Hatcher B."/>
            <person name="Heller A."/>
            <person name="Higgins H."/>
            <person name="Honan T."/>
            <person name="Horn A."/>
            <person name="Houde N."/>
            <person name="Hughes L."/>
            <person name="Hulme W."/>
            <person name="Husby E."/>
            <person name="Iliev I."/>
            <person name="Jaffe D."/>
            <person name="Jones C."/>
            <person name="Kamal M."/>
            <person name="Kamat A."/>
            <person name="Kamvysselis M."/>
            <person name="Karlsson E."/>
            <person name="Kells C."/>
            <person name="Kieu A."/>
            <person name="Kisner P."/>
            <person name="Kodira C."/>
            <person name="Kulbokas E."/>
            <person name="Labutti K."/>
            <person name="Lama D."/>
            <person name="Landers T."/>
            <person name="Leger J."/>
            <person name="Levine S."/>
            <person name="Lewis D."/>
            <person name="Lewis T."/>
            <person name="Lindblad-toh K."/>
            <person name="Liu X."/>
            <person name="Lokyitsang T."/>
            <person name="Lokyitsang Y."/>
            <person name="Lucien O."/>
            <person name="Lui A."/>
            <person name="Ma L.J."/>
            <person name="Mabbitt R."/>
            <person name="Macdonald J."/>
            <person name="Maclean C."/>
            <person name="Major J."/>
            <person name="Manning J."/>
            <person name="Marabella R."/>
            <person name="Maru K."/>
            <person name="Matthews C."/>
            <person name="Mauceli E."/>
            <person name="Mccarthy M."/>
            <person name="Mcdonough S."/>
            <person name="Mcghee T."/>
            <person name="Meldrim J."/>
            <person name="Meneus L."/>
            <person name="Mesirov J."/>
            <person name="Mihalev A."/>
            <person name="Mihova T."/>
            <person name="Mikkelsen T."/>
            <person name="Mlenga V."/>
            <person name="Moru K."/>
            <person name="Mozes J."/>
            <person name="Mulrain L."/>
            <person name="Munson G."/>
            <person name="Naylor J."/>
            <person name="Newes C."/>
            <person name="Nguyen C."/>
            <person name="Nguyen N."/>
            <person name="Nguyen T."/>
            <person name="Nicol R."/>
            <person name="Nielsen C."/>
            <person name="Nizzari M."/>
            <person name="Norbu C."/>
            <person name="Norbu N."/>
            <person name="O'donnell P."/>
            <person name="Okoawo O."/>
            <person name="O'leary S."/>
            <person name="Omotosho B."/>
            <person name="O'neill K."/>
            <person name="Osman S."/>
            <person name="Parker S."/>
            <person name="Perrin D."/>
            <person name="Phunkhang P."/>
            <person name="Piqani B."/>
            <person name="Purcell S."/>
            <person name="Rachupka T."/>
            <person name="Ramasamy U."/>
            <person name="Rameau R."/>
            <person name="Ray V."/>
            <person name="Raymond C."/>
            <person name="Retta R."/>
            <person name="Richardson S."/>
            <person name="Rise C."/>
            <person name="Rodriguez J."/>
            <person name="Rogers J."/>
            <person name="Rogov P."/>
            <person name="Rutman M."/>
            <person name="Schupbach R."/>
            <person name="Seaman C."/>
            <person name="Settipalli S."/>
            <person name="Sharpe T."/>
            <person name="Sheridan J."/>
            <person name="Sherpa N."/>
            <person name="Shi J."/>
            <person name="Smirnov S."/>
            <person name="Smith C."/>
            <person name="Sougnez C."/>
            <person name="Spencer B."/>
            <person name="Stalker J."/>
            <person name="Stange-thomann N."/>
            <person name="Stavropoulos S."/>
            <person name="Stetson K."/>
            <person name="Stone C."/>
            <person name="Stone S."/>
            <person name="Stubbs M."/>
            <person name="Talamas J."/>
            <person name="Tchuinga P."/>
            <person name="Tenzing P."/>
            <person name="Tesfaye S."/>
            <person name="Theodore J."/>
            <person name="Thoulutsang Y."/>
            <person name="Topham K."/>
            <person name="Towey S."/>
            <person name="Tsamla T."/>
            <person name="Tsomo N."/>
            <person name="Vallee D."/>
            <person name="Vassiliev H."/>
            <person name="Venkataraman V."/>
            <person name="Vinson J."/>
            <person name="Vo A."/>
            <person name="Wade C."/>
            <person name="Wang S."/>
            <person name="Wangchuk T."/>
            <person name="Wangdi T."/>
            <person name="Whittaker C."/>
            <person name="Wilkinson J."/>
            <person name="Wu Y."/>
            <person name="Wyman D."/>
            <person name="Yadav S."/>
            <person name="Yang S."/>
            <person name="Yang X."/>
            <person name="Yeager S."/>
            <person name="Yee E."/>
            <person name="Young G."/>
            <person name="Zainoun J."/>
            <person name="Zembeck L."/>
            <person name="Zimmer A."/>
            <person name="Zody M."/>
            <person name="Lander E."/>
        </authorList>
    </citation>
    <scope>NUCLEOTIDE SEQUENCE [LARGE SCALE GENOMIC DNA]</scope>
</reference>
<dbReference type="Pfam" id="PF00629">
    <property type="entry name" value="MAM"/>
    <property type="match status" value="1"/>
</dbReference>
<keyword evidence="1" id="KW-0812">Transmembrane</keyword>
<protein>
    <recommendedName>
        <fullName evidence="3">MAM domain-containing protein</fullName>
    </recommendedName>
</protein>
<keyword evidence="1" id="KW-1133">Transmembrane helix</keyword>
<evidence type="ECO:0000313" key="5">
    <source>
        <dbReference type="Proteomes" id="UP000007875"/>
    </source>
</evidence>
<accession>H2ZKN6</accession>
<dbReference type="Ensembl" id="ENSCSAVT00000018349.1">
    <property type="protein sequence ID" value="ENSCSAVP00000018152.1"/>
    <property type="gene ID" value="ENSCSAVG00000010679.1"/>
</dbReference>
<dbReference type="PANTHER" id="PTHR23282:SF101">
    <property type="entry name" value="MAM DOMAIN-CONTAINING PROTEIN"/>
    <property type="match status" value="1"/>
</dbReference>
<proteinExistence type="predicted"/>
<evidence type="ECO:0000259" key="3">
    <source>
        <dbReference type="PROSITE" id="PS50060"/>
    </source>
</evidence>
<dbReference type="GO" id="GO:0016020">
    <property type="term" value="C:membrane"/>
    <property type="evidence" value="ECO:0007669"/>
    <property type="project" value="InterPro"/>
</dbReference>
<keyword evidence="5" id="KW-1185">Reference proteome</keyword>
<dbReference type="SUPFAM" id="SSF49899">
    <property type="entry name" value="Concanavalin A-like lectins/glucanases"/>
    <property type="match status" value="1"/>
</dbReference>
<reference evidence="4" key="3">
    <citation type="submission" date="2025-09" db="UniProtKB">
        <authorList>
            <consortium name="Ensembl"/>
        </authorList>
    </citation>
    <scope>IDENTIFICATION</scope>
</reference>
<dbReference type="PROSITE" id="PS50060">
    <property type="entry name" value="MAM_2"/>
    <property type="match status" value="1"/>
</dbReference>
<dbReference type="GeneTree" id="ENSGT00940000163883"/>
<dbReference type="InterPro" id="IPR013320">
    <property type="entry name" value="ConA-like_dom_sf"/>
</dbReference>
<dbReference type="STRING" id="51511.ENSCSAVP00000018152"/>
<sequence length="339" mass="37647">MCGNPAFLFQISVLVLVVLFSHIQAQNDGISCNFDDGSCEWSNAMRAENLDDFNWKNGFGAQGKQRGSGTTDDHGGGGGYMYIKSKNRVNRTAKLLSSHFTSNQSTCFQFWYFMRGRNMGHLSVYLAKDRAHLENPENVVWNLRGHQGNAWKLAKIPLQPQKDTIIVIEAFDWRKGKSGNILLDDVSISSITDSNKCQTKPYYAAPKFNQTTTASYQSIKTSTPTTTTTATKSSTTISKPTSSVIPGNIPFKTNAPETNSTKEVEKAPQIADTGDLTYVYVVVGVLSALTILVVALVIYARRRKKLPRSMYDDKVSVTVSRMYPDHVTFSNGMDYSKLK</sequence>
<dbReference type="InParanoid" id="H2ZKN6"/>